<protein>
    <submittedName>
        <fullName evidence="1">Uncharacterized protein</fullName>
    </submittedName>
</protein>
<dbReference type="EMBL" id="AMCI01009093">
    <property type="protein sequence ID" value="EJW90034.1"/>
    <property type="molecule type" value="Genomic_DNA"/>
</dbReference>
<feature type="non-terminal residue" evidence="1">
    <location>
        <position position="1"/>
    </location>
</feature>
<organism evidence="1">
    <name type="scientific">gut metagenome</name>
    <dbReference type="NCBI Taxonomy" id="749906"/>
    <lineage>
        <taxon>unclassified sequences</taxon>
        <taxon>metagenomes</taxon>
        <taxon>organismal metagenomes</taxon>
    </lineage>
</organism>
<accession>J9FRQ5</accession>
<evidence type="ECO:0000313" key="1">
    <source>
        <dbReference type="EMBL" id="EJW90034.1"/>
    </source>
</evidence>
<proteinExistence type="predicted"/>
<sequence>RKAASTYTPIGHGTLTLAS</sequence>
<name>J9FRQ5_9ZZZZ</name>
<reference evidence="1" key="1">
    <citation type="journal article" date="2012" name="PLoS ONE">
        <title>Gene sets for utilization of primary and secondary nutrition supplies in the distal gut of endangered iberian lynx.</title>
        <authorList>
            <person name="Alcaide M."/>
            <person name="Messina E."/>
            <person name="Richter M."/>
            <person name="Bargiela R."/>
            <person name="Peplies J."/>
            <person name="Huws S.A."/>
            <person name="Newbold C.J."/>
            <person name="Golyshin P.N."/>
            <person name="Simon M.A."/>
            <person name="Lopez G."/>
            <person name="Yakimov M.M."/>
            <person name="Ferrer M."/>
        </authorList>
    </citation>
    <scope>NUCLEOTIDE SEQUENCE</scope>
</reference>
<dbReference type="AlphaFoldDB" id="J9FRQ5"/>
<comment type="caution">
    <text evidence="1">The sequence shown here is derived from an EMBL/GenBank/DDBJ whole genome shotgun (WGS) entry which is preliminary data.</text>
</comment>
<gene>
    <name evidence="1" type="ORF">EVA_21860</name>
</gene>